<proteinExistence type="predicted"/>
<name>A0ACD4NTY9_9HYPH</name>
<evidence type="ECO:0000313" key="1">
    <source>
        <dbReference type="EMBL" id="WAJ30475.1"/>
    </source>
</evidence>
<dbReference type="EMBL" id="CP113520">
    <property type="protein sequence ID" value="WAJ30475.1"/>
    <property type="molecule type" value="Genomic_DNA"/>
</dbReference>
<dbReference type="Proteomes" id="UP001163223">
    <property type="component" value="Chromosome"/>
</dbReference>
<gene>
    <name evidence="1" type="ORF">OXU80_09845</name>
</gene>
<protein>
    <submittedName>
        <fullName evidence="1">Uncharacterized protein</fullName>
    </submittedName>
</protein>
<evidence type="ECO:0000313" key="2">
    <source>
        <dbReference type="Proteomes" id="UP001163223"/>
    </source>
</evidence>
<keyword evidence="2" id="KW-1185">Reference proteome</keyword>
<sequence>MLKRFLNQKGAADPSTAAPEEPVREPPRPVTALDRTIMTISCQDCDPIPKVADAGRIVATDAGPVQIMHNGVRVKAGGYYGDWMAQVIRGLRGHHEPQEELLFHALMPFVRHGTLMVELGAFWSYYSLWYLHEIPGSRTIGVEPDPAHLEVGRFNAGLNGVAHRMGFHRAWVGGDGSREISAVCESDGQAHVLPCVDMNGVLALAGGGEVEMLHIDAQGAELPFIRSMEAAGAARRVRFVVASTHHESISGSPSTHHDCVAELERLGAHVLCEHGVGESFSGDGLIVASFLPEDRRIRLPEIARNQPHLSLFPPRSD</sequence>
<organism evidence="1 2">
    <name type="scientific">Antarcticirhabdus aurantiaca</name>
    <dbReference type="NCBI Taxonomy" id="2606717"/>
    <lineage>
        <taxon>Bacteria</taxon>
        <taxon>Pseudomonadati</taxon>
        <taxon>Pseudomonadota</taxon>
        <taxon>Alphaproteobacteria</taxon>
        <taxon>Hyphomicrobiales</taxon>
        <taxon>Aurantimonadaceae</taxon>
        <taxon>Antarcticirhabdus</taxon>
    </lineage>
</organism>
<accession>A0ACD4NTY9</accession>
<reference evidence="1" key="1">
    <citation type="submission" date="2022-11" db="EMBL/GenBank/DDBJ databases">
        <title>beta-Carotene-producing bacterium, Jeongeuplla avenae sp. nov., alleviates the salt stress of Arabidopsis seedlings.</title>
        <authorList>
            <person name="Jiang L."/>
            <person name="Lee J."/>
        </authorList>
    </citation>
    <scope>NUCLEOTIDE SEQUENCE</scope>
    <source>
        <strain evidence="1">DY_R2A_6</strain>
    </source>
</reference>